<proteinExistence type="predicted"/>
<evidence type="ECO:0000256" key="1">
    <source>
        <dbReference type="ARBA" id="ARBA00022679"/>
    </source>
</evidence>
<keyword evidence="4" id="KW-1185">Reference proteome</keyword>
<evidence type="ECO:0000313" key="4">
    <source>
        <dbReference type="Proteomes" id="UP001235849"/>
    </source>
</evidence>
<dbReference type="Pfam" id="PF08241">
    <property type="entry name" value="Methyltransf_11"/>
    <property type="match status" value="1"/>
</dbReference>
<evidence type="ECO:0000313" key="3">
    <source>
        <dbReference type="EMBL" id="MDJ1177040.1"/>
    </source>
</evidence>
<name>A0ABT7BCZ0_9CYAN</name>
<dbReference type="InterPro" id="IPR050447">
    <property type="entry name" value="Erg6_SMT_methyltransf"/>
</dbReference>
<dbReference type="Proteomes" id="UP001235849">
    <property type="component" value="Unassembled WGS sequence"/>
</dbReference>
<dbReference type="PANTHER" id="PTHR44068:SF11">
    <property type="entry name" value="GERANYL DIPHOSPHATE 2-C-METHYLTRANSFERASE"/>
    <property type="match status" value="1"/>
</dbReference>
<dbReference type="GO" id="GO:0008168">
    <property type="term" value="F:methyltransferase activity"/>
    <property type="evidence" value="ECO:0007669"/>
    <property type="project" value="UniProtKB-KW"/>
</dbReference>
<dbReference type="GO" id="GO:0032259">
    <property type="term" value="P:methylation"/>
    <property type="evidence" value="ECO:0007669"/>
    <property type="project" value="UniProtKB-KW"/>
</dbReference>
<dbReference type="Gene3D" id="3.40.50.150">
    <property type="entry name" value="Vaccinia Virus protein VP39"/>
    <property type="match status" value="1"/>
</dbReference>
<comment type="caution">
    <text evidence="3">The sequence shown here is derived from an EMBL/GenBank/DDBJ whole genome shotgun (WGS) entry which is preliminary data.</text>
</comment>
<dbReference type="RefSeq" id="WP_283769306.1">
    <property type="nucleotide sequence ID" value="NZ_JAQOSO010000117.1"/>
</dbReference>
<reference evidence="3 4" key="1">
    <citation type="submission" date="2023-01" db="EMBL/GenBank/DDBJ databases">
        <title>Novel diversity within Roseofilum (Cyanobacteria; Desertifilaceae) from marine benthic mats with descriptions of four novel species.</title>
        <authorList>
            <person name="Wang Y."/>
            <person name="Berthold D.E."/>
            <person name="Hu J."/>
            <person name="Lefler F.W."/>
            <person name="Laughinghouse H.D. IV."/>
        </authorList>
    </citation>
    <scope>NUCLEOTIDE SEQUENCE [LARGE SCALE GENOMIC DNA]</scope>
    <source>
        <strain evidence="3 4">BLCC-M114</strain>
    </source>
</reference>
<organism evidence="3 4">
    <name type="scientific">Roseofilum capinflatum BLCC-M114</name>
    <dbReference type="NCBI Taxonomy" id="3022440"/>
    <lineage>
        <taxon>Bacteria</taxon>
        <taxon>Bacillati</taxon>
        <taxon>Cyanobacteriota</taxon>
        <taxon>Cyanophyceae</taxon>
        <taxon>Desertifilales</taxon>
        <taxon>Desertifilaceae</taxon>
        <taxon>Roseofilum</taxon>
        <taxon>Roseofilum capinflatum</taxon>
    </lineage>
</organism>
<keyword evidence="1" id="KW-0808">Transferase</keyword>
<dbReference type="SUPFAM" id="SSF53335">
    <property type="entry name" value="S-adenosyl-L-methionine-dependent methyltransferases"/>
    <property type="match status" value="1"/>
</dbReference>
<accession>A0ABT7BCZ0</accession>
<gene>
    <name evidence="3" type="ORF">PMG25_23390</name>
</gene>
<keyword evidence="3" id="KW-0489">Methyltransferase</keyword>
<feature type="domain" description="Methyltransferase type 11" evidence="2">
    <location>
        <begin position="108"/>
        <end position="204"/>
    </location>
</feature>
<dbReference type="InterPro" id="IPR029063">
    <property type="entry name" value="SAM-dependent_MTases_sf"/>
</dbReference>
<dbReference type="InterPro" id="IPR013216">
    <property type="entry name" value="Methyltransf_11"/>
</dbReference>
<dbReference type="CDD" id="cd02440">
    <property type="entry name" value="AdoMet_MTases"/>
    <property type="match status" value="1"/>
</dbReference>
<sequence length="327" mass="37253">MLKKVVFKLLTSGLSQPVDQQVDELTLKKALAAIDRLFDCDRLLNKLSNDDVIPYYSGSEWGYRYVHSGEDAIHMALNFEDRFDSQGYYTQPKIVGEQIEKIGARNILELGCGKGFNSLFLARNYPDVEFTGIDLTPLHVKIAARKANSYRNLKIQRGNFNQLDFASESFDIVFGVECLCHSPEPHRVLQECTEVLPPGGRIIVFDGFRRSGFEQRTTDLQRATQLTEVSMSVQNGFSSVEHWQKSAEELGLKELDYEDLSLAIRPNLLKLQLSALKVIQSYWRGKLLITVLPKYLMINTIAGLLMPFVFDPKEGSLQYCKVIWEKQ</sequence>
<protein>
    <submittedName>
        <fullName evidence="3">Methyltransferase domain-containing protein</fullName>
    </submittedName>
</protein>
<dbReference type="PANTHER" id="PTHR44068">
    <property type="entry name" value="ZGC:194242"/>
    <property type="match status" value="1"/>
</dbReference>
<evidence type="ECO:0000259" key="2">
    <source>
        <dbReference type="Pfam" id="PF08241"/>
    </source>
</evidence>
<dbReference type="EMBL" id="JAQOSO010000117">
    <property type="protein sequence ID" value="MDJ1177040.1"/>
    <property type="molecule type" value="Genomic_DNA"/>
</dbReference>